<dbReference type="CTD" id="78776718"/>
<reference evidence="1 2" key="1">
    <citation type="submission" date="2019-12" db="EMBL/GenBank/DDBJ databases">
        <title>Chromosome-level assembly of the Caenorhabditis remanei genome.</title>
        <authorList>
            <person name="Teterina A.A."/>
            <person name="Willis J.H."/>
            <person name="Phillips P.C."/>
        </authorList>
    </citation>
    <scope>NUCLEOTIDE SEQUENCE [LARGE SCALE GENOMIC DNA]</scope>
    <source>
        <strain evidence="1 2">PX506</strain>
        <tissue evidence="1">Whole organism</tissue>
    </source>
</reference>
<evidence type="ECO:0000313" key="2">
    <source>
        <dbReference type="Proteomes" id="UP000483820"/>
    </source>
</evidence>
<evidence type="ECO:0000313" key="1">
    <source>
        <dbReference type="EMBL" id="KAF1752251.1"/>
    </source>
</evidence>
<proteinExistence type="predicted"/>
<dbReference type="KEGG" id="crq:GCK72_018805"/>
<accession>A0A6A5GC09</accession>
<protein>
    <submittedName>
        <fullName evidence="1">Uncharacterized protein</fullName>
    </submittedName>
</protein>
<comment type="caution">
    <text evidence="1">The sequence shown here is derived from an EMBL/GenBank/DDBJ whole genome shotgun (WGS) entry which is preliminary data.</text>
</comment>
<dbReference type="AlphaFoldDB" id="A0A6A5GC09"/>
<organism evidence="1 2">
    <name type="scientific">Caenorhabditis remanei</name>
    <name type="common">Caenorhabditis vulgaris</name>
    <dbReference type="NCBI Taxonomy" id="31234"/>
    <lineage>
        <taxon>Eukaryota</taxon>
        <taxon>Metazoa</taxon>
        <taxon>Ecdysozoa</taxon>
        <taxon>Nematoda</taxon>
        <taxon>Chromadorea</taxon>
        <taxon>Rhabditida</taxon>
        <taxon>Rhabditina</taxon>
        <taxon>Rhabditomorpha</taxon>
        <taxon>Rhabditoidea</taxon>
        <taxon>Rhabditidae</taxon>
        <taxon>Peloderinae</taxon>
        <taxon>Caenorhabditis</taxon>
    </lineage>
</organism>
<gene>
    <name evidence="1" type="ORF">GCK72_018805</name>
</gene>
<dbReference type="EMBL" id="WUAV01000005">
    <property type="protein sequence ID" value="KAF1752251.1"/>
    <property type="molecule type" value="Genomic_DNA"/>
</dbReference>
<dbReference type="GeneID" id="78776718"/>
<dbReference type="Proteomes" id="UP000483820">
    <property type="component" value="Chromosome V"/>
</dbReference>
<dbReference type="RefSeq" id="XP_053581663.1">
    <property type="nucleotide sequence ID" value="XM_053732750.1"/>
</dbReference>
<name>A0A6A5GC09_CAERE</name>
<sequence length="67" mass="8251">MVKMFVLCQVERKWYRYIEKCQSELAFRKRIEVTWRNPYVVVQCRGCYSIDGRMDLQESMMVQIQSY</sequence>